<keyword evidence="6" id="KW-1185">Reference proteome</keyword>
<dbReference type="AlphaFoldDB" id="A0A1Q9F6Q2"/>
<name>A0A1Q9F6Q2_SYMMI</name>
<reference evidence="5 6" key="1">
    <citation type="submission" date="2016-02" db="EMBL/GenBank/DDBJ databases">
        <title>Genome analysis of coral dinoflagellate symbionts highlights evolutionary adaptations to a symbiotic lifestyle.</title>
        <authorList>
            <person name="Aranda M."/>
            <person name="Li Y."/>
            <person name="Liew Y.J."/>
            <person name="Baumgarten S."/>
            <person name="Simakov O."/>
            <person name="Wilson M."/>
            <person name="Piel J."/>
            <person name="Ashoor H."/>
            <person name="Bougouffa S."/>
            <person name="Bajic V.B."/>
            <person name="Ryu T."/>
            <person name="Ravasi T."/>
            <person name="Bayer T."/>
            <person name="Micklem G."/>
            <person name="Kim H."/>
            <person name="Bhak J."/>
            <person name="Lajeunesse T.C."/>
            <person name="Voolstra C.R."/>
        </authorList>
    </citation>
    <scope>NUCLEOTIDE SEQUENCE [LARGE SCALE GENOMIC DNA]</scope>
    <source>
        <strain evidence="5 6">CCMP2467</strain>
    </source>
</reference>
<dbReference type="GO" id="GO:0006000">
    <property type="term" value="P:fructose metabolic process"/>
    <property type="evidence" value="ECO:0007669"/>
    <property type="project" value="TreeGrafter"/>
</dbReference>
<dbReference type="EMBL" id="LSRX01000004">
    <property type="protein sequence ID" value="OLQ15337.1"/>
    <property type="molecule type" value="Genomic_DNA"/>
</dbReference>
<keyword evidence="2" id="KW-0460">Magnesium</keyword>
<evidence type="ECO:0000259" key="4">
    <source>
        <dbReference type="Pfam" id="PF00316"/>
    </source>
</evidence>
<evidence type="ECO:0000313" key="5">
    <source>
        <dbReference type="EMBL" id="OLQ15337.1"/>
    </source>
</evidence>
<dbReference type="InterPro" id="IPR000146">
    <property type="entry name" value="FBPase_class-1"/>
</dbReference>
<dbReference type="Pfam" id="PF00316">
    <property type="entry name" value="FBPase"/>
    <property type="match status" value="1"/>
</dbReference>
<dbReference type="Proteomes" id="UP000186817">
    <property type="component" value="Unassembled WGS sequence"/>
</dbReference>
<proteinExistence type="predicted"/>
<evidence type="ECO:0000313" key="6">
    <source>
        <dbReference type="Proteomes" id="UP000186817"/>
    </source>
</evidence>
<dbReference type="GO" id="GO:0046872">
    <property type="term" value="F:metal ion binding"/>
    <property type="evidence" value="ECO:0007669"/>
    <property type="project" value="UniProtKB-KW"/>
</dbReference>
<comment type="caution">
    <text evidence="5">The sequence shown here is derived from an EMBL/GenBank/DDBJ whole genome shotgun (WGS) entry which is preliminary data.</text>
</comment>
<dbReference type="GO" id="GO:0006094">
    <property type="term" value="P:gluconeogenesis"/>
    <property type="evidence" value="ECO:0007669"/>
    <property type="project" value="TreeGrafter"/>
</dbReference>
<dbReference type="OrthoDB" id="10256725at2759"/>
<dbReference type="InterPro" id="IPR033391">
    <property type="entry name" value="FBPase_N"/>
</dbReference>
<protein>
    <submittedName>
        <fullName evidence="5">Fructose-1,6-bisphosphatase, cytosolic</fullName>
    </submittedName>
</protein>
<dbReference type="PANTHER" id="PTHR11556">
    <property type="entry name" value="FRUCTOSE-1,6-BISPHOSPHATASE-RELATED"/>
    <property type="match status" value="1"/>
</dbReference>
<dbReference type="GO" id="GO:0042132">
    <property type="term" value="F:fructose 1,6-bisphosphate 1-phosphatase activity"/>
    <property type="evidence" value="ECO:0007669"/>
    <property type="project" value="TreeGrafter"/>
</dbReference>
<dbReference type="PANTHER" id="PTHR11556:SF1">
    <property type="entry name" value="FRUCTOSE-BISPHOSPHATASE"/>
    <property type="match status" value="1"/>
</dbReference>
<evidence type="ECO:0000256" key="1">
    <source>
        <dbReference type="ARBA" id="ARBA00022723"/>
    </source>
</evidence>
<gene>
    <name evidence="5" type="ORF">AK812_SmicGene430</name>
</gene>
<dbReference type="Gene3D" id="3.30.540.10">
    <property type="entry name" value="Fructose-1,6-Bisphosphatase, subunit A, domain 1"/>
    <property type="match status" value="1"/>
</dbReference>
<dbReference type="GO" id="GO:0005829">
    <property type="term" value="C:cytosol"/>
    <property type="evidence" value="ECO:0007669"/>
    <property type="project" value="TreeGrafter"/>
</dbReference>
<dbReference type="GO" id="GO:0005986">
    <property type="term" value="P:sucrose biosynthetic process"/>
    <property type="evidence" value="ECO:0007669"/>
    <property type="project" value="TreeGrafter"/>
</dbReference>
<organism evidence="5 6">
    <name type="scientific">Symbiodinium microadriaticum</name>
    <name type="common">Dinoflagellate</name>
    <name type="synonym">Zooxanthella microadriatica</name>
    <dbReference type="NCBI Taxonomy" id="2951"/>
    <lineage>
        <taxon>Eukaryota</taxon>
        <taxon>Sar</taxon>
        <taxon>Alveolata</taxon>
        <taxon>Dinophyceae</taxon>
        <taxon>Suessiales</taxon>
        <taxon>Symbiodiniaceae</taxon>
        <taxon>Symbiodinium</taxon>
    </lineage>
</organism>
<dbReference type="SUPFAM" id="SSF56655">
    <property type="entry name" value="Carbohydrate phosphatase"/>
    <property type="match status" value="1"/>
</dbReference>
<evidence type="ECO:0000256" key="2">
    <source>
        <dbReference type="ARBA" id="ARBA00022842"/>
    </source>
</evidence>
<dbReference type="GO" id="GO:0006002">
    <property type="term" value="P:fructose 6-phosphate metabolic process"/>
    <property type="evidence" value="ECO:0007669"/>
    <property type="project" value="TreeGrafter"/>
</dbReference>
<keyword evidence="1" id="KW-0479">Metal-binding</keyword>
<evidence type="ECO:0000256" key="3">
    <source>
        <dbReference type="ARBA" id="ARBA00024331"/>
    </source>
</evidence>
<dbReference type="GO" id="GO:0030388">
    <property type="term" value="P:fructose 1,6-bisphosphate metabolic process"/>
    <property type="evidence" value="ECO:0007669"/>
    <property type="project" value="TreeGrafter"/>
</dbReference>
<accession>A0A1Q9F6Q2</accession>
<sequence length="182" mass="19448">MHSWSNKAFRELTYGLGSVLADTGKYAAGLFPTLRVLFFGGLKRFDPLDGSSNVDAGIAVGTIFGIFSEEAAGAACDLPTNIKDLDDDQVSCLAATLQPGKNLVAAGYVLYSCSTELVFTIGRGVVGFTLDNSIGEYVLTRPSIKSPELASFATANIDKWDEPFQQYIKITTPQPGGNHVSR</sequence>
<comment type="pathway">
    <text evidence="3">Carbohydrate biosynthesis.</text>
</comment>
<feature type="domain" description="Fructose-1-6-bisphosphatase class I N-terminal" evidence="4">
    <location>
        <begin position="45"/>
        <end position="141"/>
    </location>
</feature>